<comment type="caution">
    <text evidence="2">The sequence shown here is derived from an EMBL/GenBank/DDBJ whole genome shotgun (WGS) entry which is preliminary data.</text>
</comment>
<feature type="compositionally biased region" description="Basic and acidic residues" evidence="1">
    <location>
        <begin position="69"/>
        <end position="78"/>
    </location>
</feature>
<proteinExistence type="predicted"/>
<evidence type="ECO:0000313" key="3">
    <source>
        <dbReference type="Proteomes" id="UP001459277"/>
    </source>
</evidence>
<gene>
    <name evidence="2" type="ORF">SO802_012387</name>
</gene>
<keyword evidence="3" id="KW-1185">Reference proteome</keyword>
<sequence>MSHGASTDCEDPPRMSPAVFIGSAHDGGCIFVPTPGMPTPSLVHVKPTMGPLSPTPHEEAVQIEQIPGEDIKPMEGLRRSRRSPAQAPDCRTGDSKMRPVRAYGWKRKGQQHKVELQDLGCWNLPDSRFVVFRMTEIRVFIDEEVLENRRKYGISNGEKE</sequence>
<evidence type="ECO:0000256" key="1">
    <source>
        <dbReference type="SAM" id="MobiDB-lite"/>
    </source>
</evidence>
<evidence type="ECO:0000313" key="2">
    <source>
        <dbReference type="EMBL" id="KAL0004826.1"/>
    </source>
</evidence>
<reference evidence="2 3" key="1">
    <citation type="submission" date="2024-01" db="EMBL/GenBank/DDBJ databases">
        <title>A telomere-to-telomere, gap-free genome of sweet tea (Lithocarpus litseifolius).</title>
        <authorList>
            <person name="Zhou J."/>
        </authorList>
    </citation>
    <scope>NUCLEOTIDE SEQUENCE [LARGE SCALE GENOMIC DNA]</scope>
    <source>
        <strain evidence="2">Zhou-2022a</strain>
        <tissue evidence="2">Leaf</tissue>
    </source>
</reference>
<dbReference type="EMBL" id="JAZDWU010000004">
    <property type="protein sequence ID" value="KAL0004826.1"/>
    <property type="molecule type" value="Genomic_DNA"/>
</dbReference>
<feature type="region of interest" description="Disordered" evidence="1">
    <location>
        <begin position="66"/>
        <end position="98"/>
    </location>
</feature>
<protein>
    <submittedName>
        <fullName evidence="2">Uncharacterized protein</fullName>
    </submittedName>
</protein>
<organism evidence="2 3">
    <name type="scientific">Lithocarpus litseifolius</name>
    <dbReference type="NCBI Taxonomy" id="425828"/>
    <lineage>
        <taxon>Eukaryota</taxon>
        <taxon>Viridiplantae</taxon>
        <taxon>Streptophyta</taxon>
        <taxon>Embryophyta</taxon>
        <taxon>Tracheophyta</taxon>
        <taxon>Spermatophyta</taxon>
        <taxon>Magnoliopsida</taxon>
        <taxon>eudicotyledons</taxon>
        <taxon>Gunneridae</taxon>
        <taxon>Pentapetalae</taxon>
        <taxon>rosids</taxon>
        <taxon>fabids</taxon>
        <taxon>Fagales</taxon>
        <taxon>Fagaceae</taxon>
        <taxon>Lithocarpus</taxon>
    </lineage>
</organism>
<accession>A0AAW2D3C5</accession>
<dbReference type="Proteomes" id="UP001459277">
    <property type="component" value="Unassembled WGS sequence"/>
</dbReference>
<dbReference type="AlphaFoldDB" id="A0AAW2D3C5"/>
<name>A0AAW2D3C5_9ROSI</name>